<dbReference type="AlphaFoldDB" id="A0A9D4E5S2"/>
<gene>
    <name evidence="2" type="ORF">DPMN_173585</name>
</gene>
<evidence type="ECO:0000313" key="2">
    <source>
        <dbReference type="EMBL" id="KAH3772247.1"/>
    </source>
</evidence>
<proteinExistence type="predicted"/>
<reference evidence="2" key="1">
    <citation type="journal article" date="2019" name="bioRxiv">
        <title>The Genome of the Zebra Mussel, Dreissena polymorpha: A Resource for Invasive Species Research.</title>
        <authorList>
            <person name="McCartney M.A."/>
            <person name="Auch B."/>
            <person name="Kono T."/>
            <person name="Mallez S."/>
            <person name="Zhang Y."/>
            <person name="Obille A."/>
            <person name="Becker A."/>
            <person name="Abrahante J.E."/>
            <person name="Garbe J."/>
            <person name="Badalamenti J.P."/>
            <person name="Herman A."/>
            <person name="Mangelson H."/>
            <person name="Liachko I."/>
            <person name="Sullivan S."/>
            <person name="Sone E.D."/>
            <person name="Koren S."/>
            <person name="Silverstein K.A.T."/>
            <person name="Beckman K.B."/>
            <person name="Gohl D.M."/>
        </authorList>
    </citation>
    <scope>NUCLEOTIDE SEQUENCE</scope>
    <source>
        <strain evidence="2">Duluth1</strain>
        <tissue evidence="2">Whole animal</tissue>
    </source>
</reference>
<evidence type="ECO:0000313" key="3">
    <source>
        <dbReference type="Proteomes" id="UP000828390"/>
    </source>
</evidence>
<sequence length="99" mass="11203">MCPERDSPAIRPCELGSPTRPARPLLEVEDGVNPVHFRAWSPRGVRLVSTDIPRFLETDIFGGLYTPTSTPDSRRPVQGIRTARISDRWLRTCLTFRAL</sequence>
<comment type="caution">
    <text evidence="2">The sequence shown here is derived from an EMBL/GenBank/DDBJ whole genome shotgun (WGS) entry which is preliminary data.</text>
</comment>
<dbReference type="EMBL" id="JAIWYP010000009">
    <property type="protein sequence ID" value="KAH3772247.1"/>
    <property type="molecule type" value="Genomic_DNA"/>
</dbReference>
<name>A0A9D4E5S2_DREPO</name>
<feature type="region of interest" description="Disordered" evidence="1">
    <location>
        <begin position="1"/>
        <end position="22"/>
    </location>
</feature>
<organism evidence="2 3">
    <name type="scientific">Dreissena polymorpha</name>
    <name type="common">Zebra mussel</name>
    <name type="synonym">Mytilus polymorpha</name>
    <dbReference type="NCBI Taxonomy" id="45954"/>
    <lineage>
        <taxon>Eukaryota</taxon>
        <taxon>Metazoa</taxon>
        <taxon>Spiralia</taxon>
        <taxon>Lophotrochozoa</taxon>
        <taxon>Mollusca</taxon>
        <taxon>Bivalvia</taxon>
        <taxon>Autobranchia</taxon>
        <taxon>Heteroconchia</taxon>
        <taxon>Euheterodonta</taxon>
        <taxon>Imparidentia</taxon>
        <taxon>Neoheterodontei</taxon>
        <taxon>Myida</taxon>
        <taxon>Dreissenoidea</taxon>
        <taxon>Dreissenidae</taxon>
        <taxon>Dreissena</taxon>
    </lineage>
</organism>
<reference evidence="2" key="2">
    <citation type="submission" date="2020-11" db="EMBL/GenBank/DDBJ databases">
        <authorList>
            <person name="McCartney M.A."/>
            <person name="Auch B."/>
            <person name="Kono T."/>
            <person name="Mallez S."/>
            <person name="Becker A."/>
            <person name="Gohl D.M."/>
            <person name="Silverstein K.A.T."/>
            <person name="Koren S."/>
            <person name="Bechman K.B."/>
            <person name="Herman A."/>
            <person name="Abrahante J.E."/>
            <person name="Garbe J."/>
        </authorList>
    </citation>
    <scope>NUCLEOTIDE SEQUENCE</scope>
    <source>
        <strain evidence="2">Duluth1</strain>
        <tissue evidence="2">Whole animal</tissue>
    </source>
</reference>
<evidence type="ECO:0000256" key="1">
    <source>
        <dbReference type="SAM" id="MobiDB-lite"/>
    </source>
</evidence>
<accession>A0A9D4E5S2</accession>
<keyword evidence="3" id="KW-1185">Reference proteome</keyword>
<dbReference type="Proteomes" id="UP000828390">
    <property type="component" value="Unassembled WGS sequence"/>
</dbReference>
<protein>
    <submittedName>
        <fullName evidence="2">Uncharacterized protein</fullName>
    </submittedName>
</protein>